<dbReference type="GO" id="GO:0004181">
    <property type="term" value="F:metallocarboxypeptidase activity"/>
    <property type="evidence" value="ECO:0007669"/>
    <property type="project" value="InterPro"/>
</dbReference>
<comment type="caution">
    <text evidence="2">The sequence shown here is derived from an EMBL/GenBank/DDBJ whole genome shotgun (WGS) entry which is preliminary data.</text>
</comment>
<dbReference type="SUPFAM" id="SSF53187">
    <property type="entry name" value="Zn-dependent exopeptidases"/>
    <property type="match status" value="1"/>
</dbReference>
<dbReference type="Proteomes" id="UP000318578">
    <property type="component" value="Unassembled WGS sequence"/>
</dbReference>
<keyword evidence="3" id="KW-1185">Reference proteome</keyword>
<sequence length="447" mass="48421">MFARISQLAAAVPAIEAFAGVDELNTRIGEIARDHPDRTELSRIGSSRLGEPLWSLTVHGGPRHVVVVAAVHPNEPVGGLTSVQLAGLLAEDDELREELGCTWHIVPCVDPDGTRLNEPWFTPPMTLESYGRSFYRPAPDEQVEWSFPFSYKGHFFDRVLPETVALMRLIDETKPMLLCSLHNGEFGGVFYYLSRATDALNEQLAALPLNLGLPLHTGEGEAAFIEQIAPAVFRSFTAEEECDFMLELGIDPARRTGGASSGAYAARYGTAYLATEVPYWADARADDHTPLDISYAALLVERGRHTAETTRVLEGVLAATRADLTVRSPFLRATEAFLPYLADAAESDLARAARPESERPAVVAERFHSTSGIQSARIRFGGMLLRALAAEIAIGNGTPAIRGGHDRLAGVYARWLAEAEMPQPIPLAKLVGVQLGAILATATAIGE</sequence>
<dbReference type="GO" id="GO:0006508">
    <property type="term" value="P:proteolysis"/>
    <property type="evidence" value="ECO:0007669"/>
    <property type="project" value="InterPro"/>
</dbReference>
<accession>A0A558A6A4</accession>
<dbReference type="GO" id="GO:0008270">
    <property type="term" value="F:zinc ion binding"/>
    <property type="evidence" value="ECO:0007669"/>
    <property type="project" value="InterPro"/>
</dbReference>
<protein>
    <submittedName>
        <fullName evidence="2">Peptidase M14</fullName>
    </submittedName>
</protein>
<evidence type="ECO:0000313" key="2">
    <source>
        <dbReference type="EMBL" id="TVT19748.1"/>
    </source>
</evidence>
<dbReference type="Pfam" id="PF00246">
    <property type="entry name" value="Peptidase_M14"/>
    <property type="match status" value="1"/>
</dbReference>
<dbReference type="EMBL" id="VJZA01000043">
    <property type="protein sequence ID" value="TVT19748.1"/>
    <property type="molecule type" value="Genomic_DNA"/>
</dbReference>
<dbReference type="Gene3D" id="3.40.630.10">
    <property type="entry name" value="Zn peptidases"/>
    <property type="match status" value="1"/>
</dbReference>
<proteinExistence type="predicted"/>
<dbReference type="InterPro" id="IPR000834">
    <property type="entry name" value="Peptidase_M14"/>
</dbReference>
<feature type="domain" description="Peptidase M14" evidence="1">
    <location>
        <begin position="28"/>
        <end position="121"/>
    </location>
</feature>
<dbReference type="RefSeq" id="WP_144641955.1">
    <property type="nucleotide sequence ID" value="NZ_BNAX01000002.1"/>
</dbReference>
<evidence type="ECO:0000259" key="1">
    <source>
        <dbReference type="Pfam" id="PF00246"/>
    </source>
</evidence>
<gene>
    <name evidence="2" type="ORF">FNH06_23020</name>
</gene>
<evidence type="ECO:0000313" key="3">
    <source>
        <dbReference type="Proteomes" id="UP000318578"/>
    </source>
</evidence>
<reference evidence="2 3" key="1">
    <citation type="submission" date="2019-07" db="EMBL/GenBank/DDBJ databases">
        <title>New species of Amycolatopsis and Streptomyces.</title>
        <authorList>
            <person name="Duangmal K."/>
            <person name="Teo W.F.A."/>
            <person name="Lipun K."/>
        </authorList>
    </citation>
    <scope>NUCLEOTIDE SEQUENCE [LARGE SCALE GENOMIC DNA]</scope>
    <source>
        <strain evidence="2 3">JCM 30562</strain>
    </source>
</reference>
<name>A0A558A6A4_9PSEU</name>
<dbReference type="OrthoDB" id="4499135at2"/>
<organism evidence="2 3">
    <name type="scientific">Amycolatopsis acidiphila</name>
    <dbReference type="NCBI Taxonomy" id="715473"/>
    <lineage>
        <taxon>Bacteria</taxon>
        <taxon>Bacillati</taxon>
        <taxon>Actinomycetota</taxon>
        <taxon>Actinomycetes</taxon>
        <taxon>Pseudonocardiales</taxon>
        <taxon>Pseudonocardiaceae</taxon>
        <taxon>Amycolatopsis</taxon>
    </lineage>
</organism>
<dbReference type="AlphaFoldDB" id="A0A558A6A4"/>